<dbReference type="InterPro" id="IPR004244">
    <property type="entry name" value="Transposase_22"/>
</dbReference>
<dbReference type="PANTHER" id="PTHR11505">
    <property type="entry name" value="L1 TRANSPOSABLE ELEMENT-RELATED"/>
    <property type="match status" value="1"/>
</dbReference>
<sequence>MSKRKEPEIVSPPVITRFTRRRMLSANSSKQVNPPPIPESIEPSEFQSEPTNDTTQTQPGPVLNFPKIDVQTDTGNIDLTAVIMGLFSNPLFTSIITSVLSPVLTESLSDTIKTSINTAIQDVMKSLRDKIDAESVRIDKNELDIAALTDENNELRSNLERAEDRIEDLNVQIEELEQYGRRNSLRFHNLTLGDVENTDTEIVRICKEKLNIDITPDDICRSHPVGRPNNRGKSQVICRLRNWKIKNQIYSKKKLLKNDNDRILITEDLTKYRQSIVTEITKAKRAGKVYSFWTNDGRIFIKTGERGSKLPIRSIDDLHYYAPPDGHNE</sequence>
<keyword evidence="4" id="KW-1185">Reference proteome</keyword>
<evidence type="ECO:0000313" key="4">
    <source>
        <dbReference type="Proteomes" id="UP001186944"/>
    </source>
</evidence>
<comment type="caution">
    <text evidence="3">The sequence shown here is derived from an EMBL/GenBank/DDBJ whole genome shotgun (WGS) entry which is preliminary data.</text>
</comment>
<evidence type="ECO:0000256" key="2">
    <source>
        <dbReference type="SAM" id="MobiDB-lite"/>
    </source>
</evidence>
<dbReference type="Proteomes" id="UP001186944">
    <property type="component" value="Unassembled WGS sequence"/>
</dbReference>
<reference evidence="3" key="1">
    <citation type="submission" date="2019-08" db="EMBL/GenBank/DDBJ databases">
        <title>The improved chromosome-level genome for the pearl oyster Pinctada fucata martensii using PacBio sequencing and Hi-C.</title>
        <authorList>
            <person name="Zheng Z."/>
        </authorList>
    </citation>
    <scope>NUCLEOTIDE SEQUENCE</scope>
    <source>
        <strain evidence="3">ZZ-2019</strain>
        <tissue evidence="3">Adductor muscle</tissue>
    </source>
</reference>
<keyword evidence="1" id="KW-0175">Coiled coil</keyword>
<feature type="region of interest" description="Disordered" evidence="2">
    <location>
        <begin position="20"/>
        <end position="63"/>
    </location>
</feature>
<evidence type="ECO:0000256" key="1">
    <source>
        <dbReference type="SAM" id="Coils"/>
    </source>
</evidence>
<feature type="compositionally biased region" description="Low complexity" evidence="2">
    <location>
        <begin position="39"/>
        <end position="50"/>
    </location>
</feature>
<organism evidence="3 4">
    <name type="scientific">Pinctada imbricata</name>
    <name type="common">Atlantic pearl-oyster</name>
    <name type="synonym">Pinctada martensii</name>
    <dbReference type="NCBI Taxonomy" id="66713"/>
    <lineage>
        <taxon>Eukaryota</taxon>
        <taxon>Metazoa</taxon>
        <taxon>Spiralia</taxon>
        <taxon>Lophotrochozoa</taxon>
        <taxon>Mollusca</taxon>
        <taxon>Bivalvia</taxon>
        <taxon>Autobranchia</taxon>
        <taxon>Pteriomorphia</taxon>
        <taxon>Pterioida</taxon>
        <taxon>Pterioidea</taxon>
        <taxon>Pteriidae</taxon>
        <taxon>Pinctada</taxon>
    </lineage>
</organism>
<proteinExistence type="predicted"/>
<evidence type="ECO:0000313" key="3">
    <source>
        <dbReference type="EMBL" id="KAK3091721.1"/>
    </source>
</evidence>
<name>A0AA89BRT8_PINIB</name>
<accession>A0AA89BRT8</accession>
<protein>
    <submittedName>
        <fullName evidence="3">Uncharacterized protein</fullName>
    </submittedName>
</protein>
<gene>
    <name evidence="3" type="ORF">FSP39_022131</name>
</gene>
<feature type="coiled-coil region" evidence="1">
    <location>
        <begin position="138"/>
        <end position="179"/>
    </location>
</feature>
<dbReference type="AlphaFoldDB" id="A0AA89BRT8"/>
<dbReference type="EMBL" id="VSWD01000010">
    <property type="protein sequence ID" value="KAK3091721.1"/>
    <property type="molecule type" value="Genomic_DNA"/>
</dbReference>